<protein>
    <recommendedName>
        <fullName evidence="2">Type II secretion system protein H</fullName>
    </recommendedName>
    <alternativeName>
        <fullName evidence="10">General secretion pathway protein H</fullName>
    </alternativeName>
</protein>
<reference evidence="12 13" key="1">
    <citation type="submission" date="2017-10" db="EMBL/GenBank/DDBJ databases">
        <title>Coral associated bacteria.</title>
        <authorList>
            <person name="Wang X."/>
        </authorList>
    </citation>
    <scope>NUCLEOTIDE SEQUENCE [LARGE SCALE GENOMIC DNA]</scope>
    <source>
        <strain evidence="12 13">SCSIO 43005</strain>
    </source>
</reference>
<sequence>MLTARRPAPGFTLLELLVALALFATLATIAIPNFSRIIQENRVVTTTNDYKIALSFARSEAVRRNQSVNLLPVAEGWSDGWEVQADEVVLRRWSQEVDDIAIVNAPERFTFNSQGRLVTAAFASQSVSVTLNEIGRCVRIEPSGISRVLTTRQACD</sequence>
<evidence type="ECO:0000256" key="8">
    <source>
        <dbReference type="ARBA" id="ARBA00023136"/>
    </source>
</evidence>
<evidence type="ECO:0000256" key="9">
    <source>
        <dbReference type="ARBA" id="ARBA00025772"/>
    </source>
</evidence>
<accession>A0A857GPM4</accession>
<feature type="domain" description="General secretion pathway GspH" evidence="11">
    <location>
        <begin position="49"/>
        <end position="144"/>
    </location>
</feature>
<evidence type="ECO:0000313" key="13">
    <source>
        <dbReference type="Proteomes" id="UP000463949"/>
    </source>
</evidence>
<evidence type="ECO:0000259" key="11">
    <source>
        <dbReference type="Pfam" id="PF12019"/>
    </source>
</evidence>
<evidence type="ECO:0000256" key="3">
    <source>
        <dbReference type="ARBA" id="ARBA00022475"/>
    </source>
</evidence>
<evidence type="ECO:0000256" key="7">
    <source>
        <dbReference type="ARBA" id="ARBA00022989"/>
    </source>
</evidence>
<evidence type="ECO:0000256" key="4">
    <source>
        <dbReference type="ARBA" id="ARBA00022481"/>
    </source>
</evidence>
<dbReference type="Gene3D" id="3.55.40.10">
    <property type="entry name" value="minor pseudopilin epsh domain"/>
    <property type="match status" value="1"/>
</dbReference>
<keyword evidence="8" id="KW-0472">Membrane</keyword>
<dbReference type="Pfam" id="PF12019">
    <property type="entry name" value="GspH"/>
    <property type="match status" value="1"/>
</dbReference>
<gene>
    <name evidence="12" type="ORF">CTT34_16500</name>
</gene>
<dbReference type="AlphaFoldDB" id="A0A857GPM4"/>
<keyword evidence="4" id="KW-0488">Methylation</keyword>
<keyword evidence="3" id="KW-1003">Cell membrane</keyword>
<keyword evidence="6" id="KW-0812">Transmembrane</keyword>
<evidence type="ECO:0000256" key="1">
    <source>
        <dbReference type="ARBA" id="ARBA00004377"/>
    </source>
</evidence>
<comment type="similarity">
    <text evidence="9">Belongs to the GSP H family.</text>
</comment>
<dbReference type="NCBIfam" id="TIGR02532">
    <property type="entry name" value="IV_pilin_GFxxxE"/>
    <property type="match status" value="1"/>
</dbReference>
<dbReference type="InterPro" id="IPR045584">
    <property type="entry name" value="Pilin-like"/>
</dbReference>
<evidence type="ECO:0000256" key="10">
    <source>
        <dbReference type="ARBA" id="ARBA00030775"/>
    </source>
</evidence>
<dbReference type="InterPro" id="IPR022346">
    <property type="entry name" value="T2SS_GspH"/>
</dbReference>
<evidence type="ECO:0000256" key="2">
    <source>
        <dbReference type="ARBA" id="ARBA00021549"/>
    </source>
</evidence>
<dbReference type="InterPro" id="IPR012902">
    <property type="entry name" value="N_methyl_site"/>
</dbReference>
<dbReference type="GO" id="GO:0015627">
    <property type="term" value="C:type II protein secretion system complex"/>
    <property type="evidence" value="ECO:0007669"/>
    <property type="project" value="InterPro"/>
</dbReference>
<evidence type="ECO:0000313" key="12">
    <source>
        <dbReference type="EMBL" id="QHD51162.1"/>
    </source>
</evidence>
<name>A0A857GPM4_9GAMM</name>
<comment type="subcellular location">
    <subcellularLocation>
        <location evidence="1">Cell inner membrane</location>
        <topology evidence="1">Single-pass membrane protein</topology>
    </subcellularLocation>
</comment>
<dbReference type="GO" id="GO:0005886">
    <property type="term" value="C:plasma membrane"/>
    <property type="evidence" value="ECO:0007669"/>
    <property type="project" value="UniProtKB-SubCell"/>
</dbReference>
<proteinExistence type="inferred from homology"/>
<evidence type="ECO:0000256" key="5">
    <source>
        <dbReference type="ARBA" id="ARBA00022519"/>
    </source>
</evidence>
<organism evidence="12 13">
    <name type="scientific">Vreelandella aquamarina</name>
    <dbReference type="NCBI Taxonomy" id="77097"/>
    <lineage>
        <taxon>Bacteria</taxon>
        <taxon>Pseudomonadati</taxon>
        <taxon>Pseudomonadota</taxon>
        <taxon>Gammaproteobacteria</taxon>
        <taxon>Oceanospirillales</taxon>
        <taxon>Halomonadaceae</taxon>
        <taxon>Vreelandella</taxon>
    </lineage>
</organism>
<dbReference type="Pfam" id="PF07963">
    <property type="entry name" value="N_methyl"/>
    <property type="match status" value="1"/>
</dbReference>
<dbReference type="GO" id="GO:0015628">
    <property type="term" value="P:protein secretion by the type II secretion system"/>
    <property type="evidence" value="ECO:0007669"/>
    <property type="project" value="InterPro"/>
</dbReference>
<dbReference type="KEGG" id="hmd:CTT34_16500"/>
<dbReference type="RefSeq" id="WP_159343388.1">
    <property type="nucleotide sequence ID" value="NZ_CP024621.1"/>
</dbReference>
<dbReference type="SUPFAM" id="SSF54523">
    <property type="entry name" value="Pili subunits"/>
    <property type="match status" value="1"/>
</dbReference>
<keyword evidence="5" id="KW-0997">Cell inner membrane</keyword>
<dbReference type="EMBL" id="CP024621">
    <property type="protein sequence ID" value="QHD51162.1"/>
    <property type="molecule type" value="Genomic_DNA"/>
</dbReference>
<evidence type="ECO:0000256" key="6">
    <source>
        <dbReference type="ARBA" id="ARBA00022692"/>
    </source>
</evidence>
<keyword evidence="7" id="KW-1133">Transmembrane helix</keyword>
<dbReference type="OrthoDB" id="2313614at2"/>
<dbReference type="Proteomes" id="UP000463949">
    <property type="component" value="Chromosome"/>
</dbReference>